<sequence>MRITTVDAHIDYYRMLEVSPVWSEEQIRRLSLIDLELFRNDEWERNQLRNAYRVMTDKVLRLNYEALRYHGSCDREDDDGNVVCSSLESIVALTRPQAKHCLFCSRCGICHYDHVHACGRCPDCSRCSHQPEHSNPRSECLPHIVVPSFPLVGPHNRPLTDLSAIQTLDALYDTYDTYATQDQTAVEDASMAIIMDGSPVPLPALDALPEDRNSAAEEELQELIERTRDPLRDLNFWPTAIGMDEEDAV</sequence>
<accession>A0AAW0FKI2</accession>
<proteinExistence type="predicted"/>
<evidence type="ECO:0000313" key="1">
    <source>
        <dbReference type="EMBL" id="KAK7682193.1"/>
    </source>
</evidence>
<comment type="caution">
    <text evidence="1">The sequence shown here is derived from an EMBL/GenBank/DDBJ whole genome shotgun (WGS) entry which is preliminary data.</text>
</comment>
<dbReference type="EMBL" id="JASBNA010000037">
    <property type="protein sequence ID" value="KAK7682193.1"/>
    <property type="molecule type" value="Genomic_DNA"/>
</dbReference>
<organism evidence="1 2">
    <name type="scientific">Cerrena zonata</name>
    <dbReference type="NCBI Taxonomy" id="2478898"/>
    <lineage>
        <taxon>Eukaryota</taxon>
        <taxon>Fungi</taxon>
        <taxon>Dikarya</taxon>
        <taxon>Basidiomycota</taxon>
        <taxon>Agaricomycotina</taxon>
        <taxon>Agaricomycetes</taxon>
        <taxon>Polyporales</taxon>
        <taxon>Cerrenaceae</taxon>
        <taxon>Cerrena</taxon>
    </lineage>
</organism>
<evidence type="ECO:0000313" key="2">
    <source>
        <dbReference type="Proteomes" id="UP001385951"/>
    </source>
</evidence>
<name>A0AAW0FKI2_9APHY</name>
<reference evidence="1 2" key="1">
    <citation type="submission" date="2022-09" db="EMBL/GenBank/DDBJ databases">
        <authorList>
            <person name="Palmer J.M."/>
        </authorList>
    </citation>
    <scope>NUCLEOTIDE SEQUENCE [LARGE SCALE GENOMIC DNA]</scope>
    <source>
        <strain evidence="1 2">DSM 7382</strain>
    </source>
</reference>
<gene>
    <name evidence="1" type="ORF">QCA50_014780</name>
</gene>
<keyword evidence="2" id="KW-1185">Reference proteome</keyword>
<protein>
    <submittedName>
        <fullName evidence="1">Uncharacterized protein</fullName>
    </submittedName>
</protein>
<dbReference type="AlphaFoldDB" id="A0AAW0FKI2"/>
<dbReference type="Proteomes" id="UP001385951">
    <property type="component" value="Unassembled WGS sequence"/>
</dbReference>